<evidence type="ECO:0000256" key="1">
    <source>
        <dbReference type="SAM" id="MobiDB-lite"/>
    </source>
</evidence>
<feature type="compositionally biased region" description="Low complexity" evidence="1">
    <location>
        <begin position="36"/>
        <end position="58"/>
    </location>
</feature>
<dbReference type="RefSeq" id="WP_377186381.1">
    <property type="nucleotide sequence ID" value="NZ_JBHUOG010000002.1"/>
</dbReference>
<evidence type="ECO:0000256" key="2">
    <source>
        <dbReference type="SAM" id="Phobius"/>
    </source>
</evidence>
<evidence type="ECO:0000313" key="4">
    <source>
        <dbReference type="Proteomes" id="UP001597479"/>
    </source>
</evidence>
<gene>
    <name evidence="3" type="ORF">ACFS27_19925</name>
</gene>
<organism evidence="3 4">
    <name type="scientific">Promicromonospora vindobonensis</name>
    <dbReference type="NCBI Taxonomy" id="195748"/>
    <lineage>
        <taxon>Bacteria</taxon>
        <taxon>Bacillati</taxon>
        <taxon>Actinomycetota</taxon>
        <taxon>Actinomycetes</taxon>
        <taxon>Micrococcales</taxon>
        <taxon>Promicromonosporaceae</taxon>
        <taxon>Promicromonospora</taxon>
    </lineage>
</organism>
<feature type="region of interest" description="Disordered" evidence="1">
    <location>
        <begin position="216"/>
        <end position="330"/>
    </location>
</feature>
<keyword evidence="4" id="KW-1185">Reference proteome</keyword>
<feature type="compositionally biased region" description="Gly residues" evidence="1">
    <location>
        <begin position="249"/>
        <end position="283"/>
    </location>
</feature>
<keyword evidence="2" id="KW-1133">Transmembrane helix</keyword>
<evidence type="ECO:0008006" key="5">
    <source>
        <dbReference type="Google" id="ProtNLM"/>
    </source>
</evidence>
<accession>A0ABW5VX66</accession>
<dbReference type="Proteomes" id="UP001597479">
    <property type="component" value="Unassembled WGS sequence"/>
</dbReference>
<dbReference type="EMBL" id="JBHUOG010000002">
    <property type="protein sequence ID" value="MFD2795840.1"/>
    <property type="molecule type" value="Genomic_DNA"/>
</dbReference>
<evidence type="ECO:0000313" key="3">
    <source>
        <dbReference type="EMBL" id="MFD2795840.1"/>
    </source>
</evidence>
<sequence>MIENPRPTRHLEHIEPARVGTPIPGSAQAWAVTPEGDPVPTDGPAADGDPGSPPANGAEAGPVPDQARSRVRAVVAGGVTLAVVALGIGGALALRGDRPNDVGDATPVVGVLDLPAIAIGDRPSDGATGAEDRVGEARTRLADAVEDGEATHAGAAARGATSSAVLRGLRQALDAGKAALELRPPVEESPESRTAHYVETLDARRSAILEAAADVADARHAAPGPATPWSPAGHGSDGTAATGPSRDQGGTGGGDAGTGGGEASGGGSEGGATGGTGSTGGGTTTPTATAPPPTARPTSEPSAEPSPGPSAEPTPDPSASATAAPEPTGP</sequence>
<feature type="compositionally biased region" description="Low complexity" evidence="1">
    <location>
        <begin position="317"/>
        <end position="330"/>
    </location>
</feature>
<comment type="caution">
    <text evidence="3">The sequence shown here is derived from an EMBL/GenBank/DDBJ whole genome shotgun (WGS) entry which is preliminary data.</text>
</comment>
<proteinExistence type="predicted"/>
<protein>
    <recommendedName>
        <fullName evidence="5">DUF5667 domain-containing protein</fullName>
    </recommendedName>
</protein>
<name>A0ABW5VX66_9MICO</name>
<keyword evidence="2" id="KW-0472">Membrane</keyword>
<feature type="compositionally biased region" description="Pro residues" evidence="1">
    <location>
        <begin position="304"/>
        <end position="316"/>
    </location>
</feature>
<feature type="region of interest" description="Disordered" evidence="1">
    <location>
        <begin position="1"/>
        <end position="66"/>
    </location>
</feature>
<keyword evidence="2" id="KW-0812">Transmembrane</keyword>
<feature type="transmembrane region" description="Helical" evidence="2">
    <location>
        <begin position="73"/>
        <end position="94"/>
    </location>
</feature>
<reference evidence="4" key="1">
    <citation type="journal article" date="2019" name="Int. J. Syst. Evol. Microbiol.">
        <title>The Global Catalogue of Microorganisms (GCM) 10K type strain sequencing project: providing services to taxonomists for standard genome sequencing and annotation.</title>
        <authorList>
            <consortium name="The Broad Institute Genomics Platform"/>
            <consortium name="The Broad Institute Genome Sequencing Center for Infectious Disease"/>
            <person name="Wu L."/>
            <person name="Ma J."/>
        </authorList>
    </citation>
    <scope>NUCLEOTIDE SEQUENCE [LARGE SCALE GENOMIC DNA]</scope>
    <source>
        <strain evidence="4">CCM 7044</strain>
    </source>
</reference>